<organism evidence="3 4">
    <name type="scientific">Ureibacillus terrenus</name>
    <dbReference type="NCBI Taxonomy" id="118246"/>
    <lineage>
        <taxon>Bacteria</taxon>
        <taxon>Bacillati</taxon>
        <taxon>Bacillota</taxon>
        <taxon>Bacilli</taxon>
        <taxon>Bacillales</taxon>
        <taxon>Caryophanaceae</taxon>
        <taxon>Ureibacillus</taxon>
    </lineage>
</organism>
<protein>
    <submittedName>
        <fullName evidence="3">Type III-B CRISPR module RAMP protein Cmr6</fullName>
    </submittedName>
</protein>
<proteinExistence type="predicted"/>
<comment type="caution">
    <text evidence="3">The sequence shown here is derived from an EMBL/GenBank/DDBJ whole genome shotgun (WGS) entry which is preliminary data.</text>
</comment>
<dbReference type="InterPro" id="IPR005537">
    <property type="entry name" value="RAMP_III_fam"/>
</dbReference>
<evidence type="ECO:0000259" key="2">
    <source>
        <dbReference type="Pfam" id="PF03787"/>
    </source>
</evidence>
<dbReference type="GO" id="GO:0051607">
    <property type="term" value="P:defense response to virus"/>
    <property type="evidence" value="ECO:0007669"/>
    <property type="project" value="UniProtKB-KW"/>
</dbReference>
<keyword evidence="4" id="KW-1185">Reference proteome</keyword>
<evidence type="ECO:0000313" key="4">
    <source>
        <dbReference type="Proteomes" id="UP000315753"/>
    </source>
</evidence>
<dbReference type="NCBIfam" id="TIGR01898">
    <property type="entry name" value="cas_TM1791_cmr6"/>
    <property type="match status" value="1"/>
</dbReference>
<dbReference type="Proteomes" id="UP000315753">
    <property type="component" value="Unassembled WGS sequence"/>
</dbReference>
<evidence type="ECO:0000313" key="3">
    <source>
        <dbReference type="EMBL" id="TQE88532.1"/>
    </source>
</evidence>
<dbReference type="PANTHER" id="PTHR39965:SF1">
    <property type="entry name" value="CRISPR SYSTEM CMR SUBUNIT CMR6"/>
    <property type="match status" value="1"/>
</dbReference>
<accession>A0A540UVL3</accession>
<reference evidence="3 4" key="1">
    <citation type="submission" date="2019-06" db="EMBL/GenBank/DDBJ databases">
        <title>Genome sequence of Ureibacillus terrenus.</title>
        <authorList>
            <person name="Maclea K.S."/>
            <person name="Simoes M."/>
        </authorList>
    </citation>
    <scope>NUCLEOTIDE SEQUENCE [LARGE SCALE GENOMIC DNA]</scope>
    <source>
        <strain evidence="3 4">ATCC BAA-384</strain>
    </source>
</reference>
<dbReference type="AlphaFoldDB" id="A0A540UVL3"/>
<sequence>MEFHPIDTRKIFKEYKNKKHPAAHLWYQIHYDQYRQLKKGEKKQKNVIDLGEKKYILKDIKKDIKRIYFHQDIQKLGERVNKNRLSALMELSNAHLRILKGKLTKSIVQGLGYEHVRETSLSIHPIYGFPYIPGSSIKGLVRRWFIEAFLEGDESQLVKSDRQLAEVGREIFGIQDQQGVLQFLDIYMFNNVKISNDIMTPHFSDYYDGKKAATDTLGPVPIYFYTVEVEAPEIEILFIVRGGKNSRYPKEIIGKIVADWTKSALVELGLGAKTSSGYGFFNEVKDVTEKVMTKQK</sequence>
<evidence type="ECO:0000256" key="1">
    <source>
        <dbReference type="ARBA" id="ARBA00023118"/>
    </source>
</evidence>
<dbReference type="Pfam" id="PF03787">
    <property type="entry name" value="RAMPs"/>
    <property type="match status" value="1"/>
</dbReference>
<gene>
    <name evidence="3" type="primary">cmr6</name>
    <name evidence="3" type="ORF">FKZ59_13600</name>
</gene>
<keyword evidence="1" id="KW-0051">Antiviral defense</keyword>
<name>A0A540UVL3_9BACL</name>
<dbReference type="InterPro" id="IPR010172">
    <property type="entry name" value="CRISPR-assoc_prot_TM1791"/>
</dbReference>
<feature type="domain" description="CRISPR type III-associated protein" evidence="2">
    <location>
        <begin position="115"/>
        <end position="281"/>
    </location>
</feature>
<dbReference type="PANTHER" id="PTHR39965">
    <property type="entry name" value="CRISPR SYSTEM CMR SUBUNIT CMR6"/>
    <property type="match status" value="1"/>
</dbReference>
<dbReference type="RefSeq" id="WP_141603295.1">
    <property type="nucleotide sequence ID" value="NZ_JARMSC010000020.1"/>
</dbReference>
<dbReference type="EMBL" id="VIGD01000028">
    <property type="protein sequence ID" value="TQE88532.1"/>
    <property type="molecule type" value="Genomic_DNA"/>
</dbReference>
<dbReference type="OrthoDB" id="9813956at2"/>